<protein>
    <recommendedName>
        <fullName evidence="3">MmcQ/YjbR family DNA-binding protein</fullName>
    </recommendedName>
</protein>
<name>A0ABM8VTY6_9BACL</name>
<accession>A0ABM8VTY6</accession>
<keyword evidence="2" id="KW-1185">Reference proteome</keyword>
<sequence>MTRMISLTEIRELALSLPGAEEVKHWGKSSFRMNNKIFAVIQVDRKTLTVKTTKEEREFSIQMAPETYSIPDSFSNLNYMHINLETAKDAEVKNCIRNAWGCVAPKKVAKAYFESR</sequence>
<reference evidence="1 2" key="1">
    <citation type="submission" date="2021-06" db="EMBL/GenBank/DDBJ databases">
        <authorList>
            <person name="Criscuolo A."/>
        </authorList>
    </citation>
    <scope>NUCLEOTIDE SEQUENCE [LARGE SCALE GENOMIC DNA]</scope>
    <source>
        <strain evidence="2">CIP 111802</strain>
    </source>
</reference>
<proteinExistence type="predicted"/>
<evidence type="ECO:0000313" key="2">
    <source>
        <dbReference type="Proteomes" id="UP000730618"/>
    </source>
</evidence>
<evidence type="ECO:0000313" key="1">
    <source>
        <dbReference type="EMBL" id="CAG7658181.1"/>
    </source>
</evidence>
<dbReference type="InterPro" id="IPR058532">
    <property type="entry name" value="YjbR/MT2646/Rv2570-like"/>
</dbReference>
<organism evidence="1 2">
    <name type="scientific">Paenibacillus allorhizosphaerae</name>
    <dbReference type="NCBI Taxonomy" id="2849866"/>
    <lineage>
        <taxon>Bacteria</taxon>
        <taxon>Bacillati</taxon>
        <taxon>Bacillota</taxon>
        <taxon>Bacilli</taxon>
        <taxon>Bacillales</taxon>
        <taxon>Paenibacillaceae</taxon>
        <taxon>Paenibacillus</taxon>
    </lineage>
</organism>
<evidence type="ECO:0008006" key="3">
    <source>
        <dbReference type="Google" id="ProtNLM"/>
    </source>
</evidence>
<gene>
    <name evidence="1" type="ORF">PAECIP111802_06975</name>
</gene>
<dbReference type="Proteomes" id="UP000730618">
    <property type="component" value="Unassembled WGS sequence"/>
</dbReference>
<dbReference type="Pfam" id="PF04237">
    <property type="entry name" value="YjbR"/>
    <property type="match status" value="1"/>
</dbReference>
<comment type="caution">
    <text evidence="1">The sequence shown here is derived from an EMBL/GenBank/DDBJ whole genome shotgun (WGS) entry which is preliminary data.</text>
</comment>
<dbReference type="EMBL" id="CAJVCE010000040">
    <property type="protein sequence ID" value="CAG7658181.1"/>
    <property type="molecule type" value="Genomic_DNA"/>
</dbReference>